<dbReference type="InterPro" id="IPR010624">
    <property type="entry name" value="KaiC_dom"/>
</dbReference>
<accession>A0A7G9Z2G4</accession>
<dbReference type="PRINTS" id="PR01874">
    <property type="entry name" value="DNAREPAIRADA"/>
</dbReference>
<dbReference type="SUPFAM" id="SSF52540">
    <property type="entry name" value="P-loop containing nucleoside triphosphate hydrolases"/>
    <property type="match status" value="1"/>
</dbReference>
<dbReference type="PROSITE" id="PS51146">
    <property type="entry name" value="KAIC"/>
    <property type="match status" value="1"/>
</dbReference>
<feature type="compositionally biased region" description="Basic residues" evidence="3">
    <location>
        <begin position="260"/>
        <end position="279"/>
    </location>
</feature>
<dbReference type="GO" id="GO:0005524">
    <property type="term" value="F:ATP binding"/>
    <property type="evidence" value="ECO:0007669"/>
    <property type="project" value="UniProtKB-KW"/>
</dbReference>
<feature type="region of interest" description="Disordered" evidence="3">
    <location>
        <begin position="231"/>
        <end position="279"/>
    </location>
</feature>
<proteinExistence type="predicted"/>
<evidence type="ECO:0000256" key="1">
    <source>
        <dbReference type="ARBA" id="ARBA00022741"/>
    </source>
</evidence>
<sequence length="279" mass="30906">MDRKFVKSGIPGLDNVLGGGFLEGSITTVGGPTGCGKSTFAMQFLFNGATKFNEPGLYIAIEESRDDMLFHMSGYIWDIKGAEQDKKVLFLDYPVYEVSQFMDQYGAIQEIISSAGVKRTVVDSVMPVALFFPTEDERKKGFLKLIDNIRKWGTTTLIVSEDTKPQGIGVLPNTTYEIESFTDGWINLAYQYDEKKNERVRYIEVLKMKGVKHSARPYPAEIGADGFTILGEEKSKPPPAAPAPAKPARAVAMKPMAKAPAKKAVKKPLKKTLGIRKRR</sequence>
<dbReference type="PANTHER" id="PTHR43637:SF1">
    <property type="entry name" value="UPF0273 PROTEIN TM_0370"/>
    <property type="match status" value="1"/>
</dbReference>
<evidence type="ECO:0000313" key="5">
    <source>
        <dbReference type="EMBL" id="QNO54448.1"/>
    </source>
</evidence>
<dbReference type="AlphaFoldDB" id="A0A7G9Z2G4"/>
<organism evidence="5">
    <name type="scientific">Candidatus Methanophaga sp. ANME-1 ERB7</name>
    <dbReference type="NCBI Taxonomy" id="2759913"/>
    <lineage>
        <taxon>Archaea</taxon>
        <taxon>Methanobacteriati</taxon>
        <taxon>Methanobacteriota</taxon>
        <taxon>Stenosarchaea group</taxon>
        <taxon>Methanomicrobia</taxon>
        <taxon>Candidatus Methanophagales</taxon>
        <taxon>Candidatus Methanophagaceae</taxon>
        <taxon>Candidatus Methanophaga</taxon>
    </lineage>
</organism>
<dbReference type="InterPro" id="IPR014774">
    <property type="entry name" value="KaiC-like_dom"/>
</dbReference>
<evidence type="ECO:0000256" key="3">
    <source>
        <dbReference type="SAM" id="MobiDB-lite"/>
    </source>
</evidence>
<protein>
    <recommendedName>
        <fullName evidence="4">KaiC domain-containing protein</fullName>
    </recommendedName>
</protein>
<dbReference type="Pfam" id="PF06745">
    <property type="entry name" value="ATPase"/>
    <property type="match status" value="1"/>
</dbReference>
<dbReference type="Gene3D" id="3.40.50.300">
    <property type="entry name" value="P-loop containing nucleotide triphosphate hydrolases"/>
    <property type="match status" value="1"/>
</dbReference>
<dbReference type="InterPro" id="IPR027417">
    <property type="entry name" value="P-loop_NTPase"/>
</dbReference>
<reference evidence="5" key="1">
    <citation type="submission" date="2020-06" db="EMBL/GenBank/DDBJ databases">
        <title>Unique genomic features of the anaerobic methanotrophic archaea.</title>
        <authorList>
            <person name="Chadwick G.L."/>
            <person name="Skennerton C.T."/>
            <person name="Laso-Perez R."/>
            <person name="Leu A.O."/>
            <person name="Speth D.R."/>
            <person name="Yu H."/>
            <person name="Morgan-Lang C."/>
            <person name="Hatzenpichler R."/>
            <person name="Goudeau D."/>
            <person name="Malmstrom R."/>
            <person name="Brazelton W.J."/>
            <person name="Woyke T."/>
            <person name="Hallam S.J."/>
            <person name="Tyson G.W."/>
            <person name="Wegener G."/>
            <person name="Boetius A."/>
            <person name="Orphan V."/>
        </authorList>
    </citation>
    <scope>NUCLEOTIDE SEQUENCE</scope>
</reference>
<evidence type="ECO:0000256" key="2">
    <source>
        <dbReference type="ARBA" id="ARBA00022840"/>
    </source>
</evidence>
<keyword evidence="1" id="KW-0547">Nucleotide-binding</keyword>
<evidence type="ECO:0000259" key="4">
    <source>
        <dbReference type="PROSITE" id="PS51146"/>
    </source>
</evidence>
<gene>
    <name evidence="5" type="ORF">IPKNHHKO_00025</name>
</gene>
<dbReference type="EMBL" id="MT631579">
    <property type="protein sequence ID" value="QNO54448.1"/>
    <property type="molecule type" value="Genomic_DNA"/>
</dbReference>
<feature type="compositionally biased region" description="Low complexity" evidence="3">
    <location>
        <begin position="246"/>
        <end position="259"/>
    </location>
</feature>
<feature type="domain" description="KaiC" evidence="4">
    <location>
        <begin position="4"/>
        <end position="243"/>
    </location>
</feature>
<keyword evidence="2" id="KW-0067">ATP-binding</keyword>
<dbReference type="PANTHER" id="PTHR43637">
    <property type="entry name" value="UPF0273 PROTEIN TM_0370"/>
    <property type="match status" value="1"/>
</dbReference>
<name>A0A7G9Z2G4_9EURY</name>